<accession>A0A0F9S471</accession>
<comment type="caution">
    <text evidence="2">The sequence shown here is derived from an EMBL/GenBank/DDBJ whole genome shotgun (WGS) entry which is preliminary data.</text>
</comment>
<evidence type="ECO:0000256" key="1">
    <source>
        <dbReference type="SAM" id="MobiDB-lite"/>
    </source>
</evidence>
<sequence>MRHMRHVSNLKGPKGQELETMNQSIQNNQRIEVTMLTGTKGKVTIFLSGIAALTKLAAPEGSGMFSGGTQIVLKSGTVLKVRDFYSVVDFLIYEALTRPQEHAHKYFQTENPDQDERYTAFKTLSGRDVPQEAEEALTGAEADTEPF</sequence>
<name>A0A0F9S471_9ZZZZ</name>
<protein>
    <submittedName>
        <fullName evidence="2">Uncharacterized protein</fullName>
    </submittedName>
</protein>
<dbReference type="AlphaFoldDB" id="A0A0F9S471"/>
<dbReference type="EMBL" id="LAZR01002300">
    <property type="protein sequence ID" value="KKN31826.1"/>
    <property type="molecule type" value="Genomic_DNA"/>
</dbReference>
<evidence type="ECO:0000313" key="2">
    <source>
        <dbReference type="EMBL" id="KKN31826.1"/>
    </source>
</evidence>
<gene>
    <name evidence="2" type="ORF">LCGC14_0820160</name>
</gene>
<proteinExistence type="predicted"/>
<reference evidence="2" key="1">
    <citation type="journal article" date="2015" name="Nature">
        <title>Complex archaea that bridge the gap between prokaryotes and eukaryotes.</title>
        <authorList>
            <person name="Spang A."/>
            <person name="Saw J.H."/>
            <person name="Jorgensen S.L."/>
            <person name="Zaremba-Niedzwiedzka K."/>
            <person name="Martijn J."/>
            <person name="Lind A.E."/>
            <person name="van Eijk R."/>
            <person name="Schleper C."/>
            <person name="Guy L."/>
            <person name="Ettema T.J."/>
        </authorList>
    </citation>
    <scope>NUCLEOTIDE SEQUENCE</scope>
</reference>
<feature type="region of interest" description="Disordered" evidence="1">
    <location>
        <begin position="124"/>
        <end position="147"/>
    </location>
</feature>
<organism evidence="2">
    <name type="scientific">marine sediment metagenome</name>
    <dbReference type="NCBI Taxonomy" id="412755"/>
    <lineage>
        <taxon>unclassified sequences</taxon>
        <taxon>metagenomes</taxon>
        <taxon>ecological metagenomes</taxon>
    </lineage>
</organism>